<evidence type="ECO:0000313" key="1">
    <source>
        <dbReference type="EMBL" id="CAI3922122.1"/>
    </source>
</evidence>
<dbReference type="Proteomes" id="UP001154255">
    <property type="component" value="Unassembled WGS sequence"/>
</dbReference>
<proteinExistence type="predicted"/>
<evidence type="ECO:0000313" key="2">
    <source>
        <dbReference type="EMBL" id="CAI3940303.1"/>
    </source>
</evidence>
<organism evidence="1 3">
    <name type="scientific">Commensalibacter communis</name>
    <dbReference type="NCBI Taxonomy" id="2972786"/>
    <lineage>
        <taxon>Bacteria</taxon>
        <taxon>Pseudomonadati</taxon>
        <taxon>Pseudomonadota</taxon>
        <taxon>Alphaproteobacteria</taxon>
        <taxon>Acetobacterales</taxon>
        <taxon>Acetobacteraceae</taxon>
    </lineage>
</organism>
<comment type="caution">
    <text evidence="1">The sequence shown here is derived from an EMBL/GenBank/DDBJ whole genome shotgun (WGS) entry which is preliminary data.</text>
</comment>
<dbReference type="Proteomes" id="UP001154259">
    <property type="component" value="Unassembled WGS sequence"/>
</dbReference>
<gene>
    <name evidence="2" type="ORF">R53529_LOCUS1072</name>
    <name evidence="1" type="ORF">R53530_LOCUS28</name>
</gene>
<protein>
    <submittedName>
        <fullName evidence="1">Uncharacterized protein</fullName>
    </submittedName>
</protein>
<sequence>MQNFTCCLTRETLNDVVVTGFIDADNKNQSIFHPLYDRLFFIFDQFIYQIYLDHGGFIQANIIDEINLWFDIDDDDQFLQMSIYSQMFKTEQEIKVLKANYQHTSLSSLFITYIEGDIERDIVLDPRHFFGFTFY</sequence>
<dbReference type="EMBL" id="CAMXCS010000001">
    <property type="protein sequence ID" value="CAI3940303.1"/>
    <property type="molecule type" value="Genomic_DNA"/>
</dbReference>
<reference evidence="1" key="1">
    <citation type="submission" date="2022-10" db="EMBL/GenBank/DDBJ databases">
        <authorList>
            <person name="Botero Cardona J."/>
        </authorList>
    </citation>
    <scope>NUCLEOTIDE SEQUENCE</scope>
    <source>
        <strain evidence="1">LMG 31819</strain>
        <strain evidence="2">R-53529</strain>
    </source>
</reference>
<evidence type="ECO:0000313" key="3">
    <source>
        <dbReference type="Proteomes" id="UP001154255"/>
    </source>
</evidence>
<dbReference type="EMBL" id="CAMXCM010000001">
    <property type="protein sequence ID" value="CAI3922122.1"/>
    <property type="molecule type" value="Genomic_DNA"/>
</dbReference>
<dbReference type="AlphaFoldDB" id="A0A9W4TM48"/>
<name>A0A9W4TM48_9PROT</name>
<keyword evidence="4" id="KW-1185">Reference proteome</keyword>
<dbReference type="RefSeq" id="WP_271789485.1">
    <property type="nucleotide sequence ID" value="NZ_CAMXCJ010000001.1"/>
</dbReference>
<accession>A0A9W4TM48</accession>
<evidence type="ECO:0000313" key="4">
    <source>
        <dbReference type="Proteomes" id="UP001154259"/>
    </source>
</evidence>